<dbReference type="InterPro" id="IPR026469">
    <property type="entry name" value="Peripla_PGF_1"/>
</dbReference>
<dbReference type="OrthoDB" id="214567at2157"/>
<dbReference type="InterPro" id="IPR050902">
    <property type="entry name" value="ABC_Transporter_SBP"/>
</dbReference>
<name>A0A0F7P7X1_9EURY</name>
<dbReference type="Gene3D" id="3.40.50.1980">
    <property type="entry name" value="Nitrogenase molybdenum iron protein domain"/>
    <property type="match status" value="2"/>
</dbReference>
<dbReference type="PANTHER" id="PTHR30535">
    <property type="entry name" value="VITAMIN B12-BINDING PROTEIN"/>
    <property type="match status" value="1"/>
</dbReference>
<dbReference type="HOGENOM" id="CLU_038034_2_1_2"/>
<sequence length="351" mass="36057">MTTGTRIALLLVGLVALATVGAGPAVAVSEEPGGTTAPVDCSFPVEQTDATGETVTVDAEPETVVALGPSAAQTMWEIGAEETVIGVPEHASYLDGAESRTNVSGAGQTFVDVETVVDLDPDLVLAPNIIPSETVETLRNNGLTVYRFEQATSLAAVEEKTRLTGALVGACEGADDRAAEMNRSLATVGEAVDGADRPGVLYVMGGGYTAGEGTFIDSVIEAAGGTNVAARAGIDGYAEISEETVVEQDPEWIFTNSDIGTLPASAGYEKTTAVEEGQVFVADADTLSQPAPRTVQVVERVAATLHPDRYDGAAAYDTLDLRTPTTTATTPGMGVPVALLAVALLALSKRE</sequence>
<dbReference type="AlphaFoldDB" id="A0A0F7P7X1"/>
<reference evidence="2 3" key="1">
    <citation type="journal article" date="2015" name="ISME J.">
        <title>Elemental sulfur and acetate can support life of a novel strictly anaerobic haloarchaeon.</title>
        <authorList>
            <person name="Sorokin D.Y."/>
            <person name="Kublanov I.V."/>
            <person name="Gavrilov S.N."/>
            <person name="Rojo D."/>
            <person name="Roman P."/>
            <person name="Golyshin P.N."/>
            <person name="Slepak V.Z."/>
            <person name="Smedile F."/>
            <person name="Ferrer M."/>
            <person name="Messina E."/>
            <person name="La Cono V."/>
            <person name="Yakimov M.M."/>
        </authorList>
    </citation>
    <scope>NUCLEOTIDE SEQUENCE [LARGE SCALE GENOMIC DNA]</scope>
    <source>
        <strain evidence="2 3">HSR2</strain>
    </source>
</reference>
<keyword evidence="3" id="KW-1185">Reference proteome</keyword>
<dbReference type="NCBIfam" id="TIGR04281">
    <property type="entry name" value="peripla_PGF_1"/>
    <property type="match status" value="1"/>
</dbReference>
<dbReference type="KEGG" id="hsu:HLASF_0305"/>
<dbReference type="RefSeq" id="WP_050047646.1">
    <property type="nucleotide sequence ID" value="NZ_CP008874.1"/>
</dbReference>
<dbReference type="SUPFAM" id="SSF53807">
    <property type="entry name" value="Helical backbone' metal receptor"/>
    <property type="match status" value="1"/>
</dbReference>
<dbReference type="InterPro" id="IPR002491">
    <property type="entry name" value="ABC_transptr_periplasmic_BD"/>
</dbReference>
<dbReference type="Pfam" id="PF01497">
    <property type="entry name" value="Peripla_BP_2"/>
    <property type="match status" value="1"/>
</dbReference>
<dbReference type="PROSITE" id="PS50983">
    <property type="entry name" value="FE_B12_PBP"/>
    <property type="match status" value="1"/>
</dbReference>
<dbReference type="GeneID" id="25158505"/>
<dbReference type="InterPro" id="IPR010916">
    <property type="entry name" value="TonB_box_CS"/>
</dbReference>
<proteinExistence type="predicted"/>
<evidence type="ECO:0000259" key="1">
    <source>
        <dbReference type="PROSITE" id="PS50983"/>
    </source>
</evidence>
<dbReference type="PROSITE" id="PS00430">
    <property type="entry name" value="TONB_DEPENDENT_REC_1"/>
    <property type="match status" value="1"/>
</dbReference>
<gene>
    <name evidence="2" type="ORF">HLASF_0305</name>
</gene>
<dbReference type="GO" id="GO:0071281">
    <property type="term" value="P:cellular response to iron ion"/>
    <property type="evidence" value="ECO:0007669"/>
    <property type="project" value="TreeGrafter"/>
</dbReference>
<dbReference type="PATRIC" id="fig|1604004.4.peg.318"/>
<dbReference type="PANTHER" id="PTHR30535:SF34">
    <property type="entry name" value="MOLYBDATE-BINDING PROTEIN MOLA"/>
    <property type="match status" value="1"/>
</dbReference>
<dbReference type="EMBL" id="CP008874">
    <property type="protein sequence ID" value="AKH96812.1"/>
    <property type="molecule type" value="Genomic_DNA"/>
</dbReference>
<protein>
    <submittedName>
        <fullName evidence="2">Cobalamin ABC transporter substrate-binding protein</fullName>
    </submittedName>
</protein>
<feature type="domain" description="Fe/B12 periplasmic-binding" evidence="1">
    <location>
        <begin position="63"/>
        <end position="309"/>
    </location>
</feature>
<accession>A0A0F7P7X1</accession>
<dbReference type="Proteomes" id="UP000069906">
    <property type="component" value="Chromosome"/>
</dbReference>
<evidence type="ECO:0000313" key="2">
    <source>
        <dbReference type="EMBL" id="AKH96812.1"/>
    </source>
</evidence>
<organism evidence="2 3">
    <name type="scientific">Halanaeroarchaeum sulfurireducens</name>
    <dbReference type="NCBI Taxonomy" id="1604004"/>
    <lineage>
        <taxon>Archaea</taxon>
        <taxon>Methanobacteriati</taxon>
        <taxon>Methanobacteriota</taxon>
        <taxon>Stenosarchaea group</taxon>
        <taxon>Halobacteria</taxon>
        <taxon>Halobacteriales</taxon>
        <taxon>Halobacteriaceae</taxon>
        <taxon>Halanaeroarchaeum</taxon>
    </lineage>
</organism>
<evidence type="ECO:0000313" key="3">
    <source>
        <dbReference type="Proteomes" id="UP000069906"/>
    </source>
</evidence>